<feature type="domain" description="Zinc finger Mcm10/DnaG-type" evidence="8">
    <location>
        <begin position="303"/>
        <end position="348"/>
    </location>
</feature>
<dbReference type="Pfam" id="PF09329">
    <property type="entry name" value="zf-primase"/>
    <property type="match status" value="1"/>
</dbReference>
<evidence type="ECO:0000256" key="3">
    <source>
        <dbReference type="ARBA" id="ARBA00022705"/>
    </source>
</evidence>
<keyword evidence="7" id="KW-0539">Nucleus</keyword>
<evidence type="ECO:0000259" key="9">
    <source>
        <dbReference type="Pfam" id="PF22379"/>
    </source>
</evidence>
<evidence type="ECO:0000256" key="1">
    <source>
        <dbReference type="ARBA" id="ARBA00004123"/>
    </source>
</evidence>
<dbReference type="Pfam" id="PF22379">
    <property type="entry name" value="OB_MCM10"/>
    <property type="match status" value="1"/>
</dbReference>
<comment type="similarity">
    <text evidence="2">Belongs to the MCM10 family.</text>
</comment>
<evidence type="ECO:0000256" key="7">
    <source>
        <dbReference type="ARBA" id="ARBA00023242"/>
    </source>
</evidence>
<dbReference type="InterPro" id="IPR015408">
    <property type="entry name" value="Znf_Mcm10/DnaG"/>
</dbReference>
<keyword evidence="6" id="KW-0862">Zinc</keyword>
<sequence>MTDFSCSLKHKTKQSDDRKKVQCQLKNAQDFISSEETKNKRKLSSNVHIQVLRSPSPVKSLTSSTKDFQSFYERKMNDNVFLKKTMDSSIKSFKTFSEKLSDLRSKKKIKENIEDMKKRKLSKGFIALNEKNKSADPEIFPDFQNKENMLSFSSEDSYDSYSMLHFSKRNISQDELSFHFKGKRIFLLSELLKTITAPTYEFPDHDNDCIVIGIIAYKSIPKHIQNEKKDANINSKYCVLTLTNLKWEISLFLFNGAFERYWKIQVGYIIAILNPGIMKPKNAYSGNFSLVLSHEYDSLLELGLSRDLGFCNALRRDGKQCTSWVDIRHSEVCGFHVDQGMYKIRNARMEVATGTRLYSPKKSKYISSKVGYSKGPGSAEGLLAEHTGWVHDPWNGNVFMISKFLYGYERDALDAKRAERMRFRHQKQMQESNMVSQLFAYEQVPRNVLDSLKINTKLACPISSVSLESSSKLYPEPFSTQSVKRIGFNPYSHSVSASSLSILPMERSLSSDICCNSDSDLEII</sequence>
<reference evidence="10" key="1">
    <citation type="submission" date="2020-06" db="EMBL/GenBank/DDBJ databases">
        <title>Genomes of multiple members of Pneumocystis genus reveal paths to human pathogen Pneumocystis jirovecii.</title>
        <authorList>
            <person name="Cisse O.H."/>
            <person name="Ma L."/>
            <person name="Dekker J."/>
            <person name="Khil P."/>
            <person name="Jo J."/>
            <person name="Brenchley J."/>
            <person name="Blair R."/>
            <person name="Pahar B."/>
            <person name="Chabe M."/>
            <person name="Van Rompay K.A."/>
            <person name="Keesler R."/>
            <person name="Sukura A."/>
            <person name="Hirsch V."/>
            <person name="Kutty G."/>
            <person name="Liu Y."/>
            <person name="Peng L."/>
            <person name="Chen J."/>
            <person name="Song J."/>
            <person name="Weissenbacher-Lang C."/>
            <person name="Xu J."/>
            <person name="Upham N.S."/>
            <person name="Stajich J.E."/>
            <person name="Cuomo C.A."/>
            <person name="Cushion M.T."/>
            <person name="Kovacs J.A."/>
        </authorList>
    </citation>
    <scope>NUCLEOTIDE SEQUENCE</scope>
    <source>
        <strain evidence="10">2A</strain>
    </source>
</reference>
<organism evidence="10 11">
    <name type="scientific">Pneumocystis wakefieldiae</name>
    <dbReference type="NCBI Taxonomy" id="38082"/>
    <lineage>
        <taxon>Eukaryota</taxon>
        <taxon>Fungi</taxon>
        <taxon>Dikarya</taxon>
        <taxon>Ascomycota</taxon>
        <taxon>Taphrinomycotina</taxon>
        <taxon>Pneumocystomycetes</taxon>
        <taxon>Pneumocystaceae</taxon>
        <taxon>Pneumocystis</taxon>
    </lineage>
</organism>
<evidence type="ECO:0000259" key="8">
    <source>
        <dbReference type="Pfam" id="PF09329"/>
    </source>
</evidence>
<name>A0A899G231_9ASCO</name>
<evidence type="ECO:0000313" key="11">
    <source>
        <dbReference type="Proteomes" id="UP000663699"/>
    </source>
</evidence>
<evidence type="ECO:0000256" key="4">
    <source>
        <dbReference type="ARBA" id="ARBA00022723"/>
    </source>
</evidence>
<dbReference type="Gene3D" id="2.40.50.140">
    <property type="entry name" value="Nucleic acid-binding proteins"/>
    <property type="match status" value="1"/>
</dbReference>
<dbReference type="AlphaFoldDB" id="A0A899G231"/>
<evidence type="ECO:0000256" key="5">
    <source>
        <dbReference type="ARBA" id="ARBA00022771"/>
    </source>
</evidence>
<gene>
    <name evidence="10" type="ORF">MERGE_001363</name>
</gene>
<evidence type="ECO:0000256" key="2">
    <source>
        <dbReference type="ARBA" id="ARBA00009679"/>
    </source>
</evidence>
<dbReference type="GO" id="GO:0043596">
    <property type="term" value="C:nuclear replication fork"/>
    <property type="evidence" value="ECO:0007669"/>
    <property type="project" value="TreeGrafter"/>
</dbReference>
<keyword evidence="3" id="KW-0235">DNA replication</keyword>
<dbReference type="InterPro" id="IPR055065">
    <property type="entry name" value="OB_MCM10"/>
</dbReference>
<dbReference type="InterPro" id="IPR040184">
    <property type="entry name" value="Mcm10"/>
</dbReference>
<accession>A0A899G231</accession>
<dbReference type="GO" id="GO:0008270">
    <property type="term" value="F:zinc ion binding"/>
    <property type="evidence" value="ECO:0007669"/>
    <property type="project" value="UniProtKB-KW"/>
</dbReference>
<dbReference type="InterPro" id="IPR012340">
    <property type="entry name" value="NA-bd_OB-fold"/>
</dbReference>
<keyword evidence="5" id="KW-0863">Zinc-finger</keyword>
<keyword evidence="11" id="KW-1185">Reference proteome</keyword>
<dbReference type="GO" id="GO:0003688">
    <property type="term" value="F:DNA replication origin binding"/>
    <property type="evidence" value="ECO:0007669"/>
    <property type="project" value="TreeGrafter"/>
</dbReference>
<dbReference type="PANTHER" id="PTHR13454">
    <property type="entry name" value="PROTEIN MCM10 HOMOLOG"/>
    <property type="match status" value="1"/>
</dbReference>
<feature type="domain" description="MCM10 OB-fold" evidence="9">
    <location>
        <begin position="161"/>
        <end position="294"/>
    </location>
</feature>
<evidence type="ECO:0000256" key="6">
    <source>
        <dbReference type="ARBA" id="ARBA00022833"/>
    </source>
</evidence>
<dbReference type="OrthoDB" id="273123at2759"/>
<dbReference type="Proteomes" id="UP000663699">
    <property type="component" value="Chromosome 16"/>
</dbReference>
<dbReference type="GO" id="GO:0003697">
    <property type="term" value="F:single-stranded DNA binding"/>
    <property type="evidence" value="ECO:0007669"/>
    <property type="project" value="InterPro"/>
</dbReference>
<evidence type="ECO:0000313" key="10">
    <source>
        <dbReference type="EMBL" id="QSL66976.1"/>
    </source>
</evidence>
<keyword evidence="4" id="KW-0479">Metal-binding</keyword>
<comment type="subcellular location">
    <subcellularLocation>
        <location evidence="1">Nucleus</location>
    </subcellularLocation>
</comment>
<dbReference type="PANTHER" id="PTHR13454:SF11">
    <property type="entry name" value="PROTEIN MCM10 HOMOLOG"/>
    <property type="match status" value="1"/>
</dbReference>
<protein>
    <recommendedName>
        <fullName evidence="12">Zinc finger Mcm10/DnaG-type domain-containing protein</fullName>
    </recommendedName>
</protein>
<evidence type="ECO:0008006" key="12">
    <source>
        <dbReference type="Google" id="ProtNLM"/>
    </source>
</evidence>
<dbReference type="EMBL" id="CP054547">
    <property type="protein sequence ID" value="QSL66976.1"/>
    <property type="molecule type" value="Genomic_DNA"/>
</dbReference>
<dbReference type="GO" id="GO:0006270">
    <property type="term" value="P:DNA replication initiation"/>
    <property type="evidence" value="ECO:0007669"/>
    <property type="project" value="InterPro"/>
</dbReference>
<proteinExistence type="inferred from homology"/>